<dbReference type="Pfam" id="PF12277">
    <property type="entry name" value="DUF3618"/>
    <property type="match status" value="1"/>
</dbReference>
<comment type="caution">
    <text evidence="2">The sequence shown here is derived from an EMBL/GenBank/DDBJ whole genome shotgun (WGS) entry which is preliminary data.</text>
</comment>
<reference evidence="2 3" key="1">
    <citation type="submission" date="2019-12" db="EMBL/GenBank/DDBJ databases">
        <authorList>
            <person name="Lee S.D."/>
        </authorList>
    </citation>
    <scope>NUCLEOTIDE SEQUENCE [LARGE SCALE GENOMIC DNA]</scope>
    <source>
        <strain evidence="2 3">GH1-50</strain>
    </source>
</reference>
<feature type="compositionally biased region" description="Basic and acidic residues" evidence="1">
    <location>
        <begin position="86"/>
        <end position="101"/>
    </location>
</feature>
<reference evidence="2 3" key="2">
    <citation type="submission" date="2020-03" db="EMBL/GenBank/DDBJ databases">
        <title>Kangsaoukella pontilimi gen. nov., sp. nov., a new member of the family Rhodobacteraceae isolated from a tidal mudflat.</title>
        <authorList>
            <person name="Kim I.S."/>
        </authorList>
    </citation>
    <scope>NUCLEOTIDE SEQUENCE [LARGE SCALE GENOMIC DNA]</scope>
    <source>
        <strain evidence="2 3">GH1-50</strain>
    </source>
</reference>
<gene>
    <name evidence="2" type="ORF">GQ651_09715</name>
</gene>
<organism evidence="2 3">
    <name type="scientific">Kangsaoukella pontilimi</name>
    <dbReference type="NCBI Taxonomy" id="2691042"/>
    <lineage>
        <taxon>Bacteria</taxon>
        <taxon>Pseudomonadati</taxon>
        <taxon>Pseudomonadota</taxon>
        <taxon>Alphaproteobacteria</taxon>
        <taxon>Rhodobacterales</taxon>
        <taxon>Paracoccaceae</taxon>
        <taxon>Kangsaoukella</taxon>
    </lineage>
</organism>
<name>A0A7C9N0G4_9RHOB</name>
<feature type="compositionally biased region" description="Basic and acidic residues" evidence="1">
    <location>
        <begin position="212"/>
        <end position="226"/>
    </location>
</feature>
<proteinExistence type="predicted"/>
<dbReference type="InterPro" id="IPR022062">
    <property type="entry name" value="DUF3618"/>
</dbReference>
<evidence type="ECO:0000313" key="2">
    <source>
        <dbReference type="EMBL" id="MXQ08118.1"/>
    </source>
</evidence>
<protein>
    <submittedName>
        <fullName evidence="2">DUF3618 domain-containing protein</fullName>
    </submittedName>
</protein>
<dbReference type="EMBL" id="WUPT01000002">
    <property type="protein sequence ID" value="MXQ08118.1"/>
    <property type="molecule type" value="Genomic_DNA"/>
</dbReference>
<dbReference type="Proteomes" id="UP000480350">
    <property type="component" value="Unassembled WGS sequence"/>
</dbReference>
<keyword evidence="3" id="KW-1185">Reference proteome</keyword>
<feature type="region of interest" description="Disordered" evidence="1">
    <location>
        <begin position="207"/>
        <end position="226"/>
    </location>
</feature>
<evidence type="ECO:0000313" key="3">
    <source>
        <dbReference type="Proteomes" id="UP000480350"/>
    </source>
</evidence>
<dbReference type="AlphaFoldDB" id="A0A7C9N0G4"/>
<sequence>MTERRSEEIERDIARERTALEQSIEALQAQFSADALVDQATTFLKTQGAGIGAKLIETARENPAAVALTGAGIAWLLAGSGARQPDQRRESVAAYDRRQRETVSGLPDRQASSETFEERMARAEKDMKSEGAFDPAIAGGDARLLKEEDRMSNEFQGSRSAVDARNPSMRDRAYRTASDLRARIDEGTSGLSDAARERVRRAREAAISAQEAVERHTSATAREIRKTSHDNPLLVGALVAAAGAVLAASLPRTSTEDRVLGSRRDQLFDEANRVFREEAGKLKEVAKAAVDEGKATARDALSEGAKPDAGDAVSRVADAAKAEARRQGVGRVG</sequence>
<feature type="region of interest" description="Disordered" evidence="1">
    <location>
        <begin position="86"/>
        <end position="116"/>
    </location>
</feature>
<dbReference type="RefSeq" id="WP_160764066.1">
    <property type="nucleotide sequence ID" value="NZ_WUPT01000002.1"/>
</dbReference>
<accession>A0A7C9N0G4</accession>
<evidence type="ECO:0000256" key="1">
    <source>
        <dbReference type="SAM" id="MobiDB-lite"/>
    </source>
</evidence>